<evidence type="ECO:0000313" key="3">
    <source>
        <dbReference type="EMBL" id="KAL1302107.1"/>
    </source>
</evidence>
<reference evidence="3 4" key="1">
    <citation type="submission" date="2024-07" db="EMBL/GenBank/DDBJ databases">
        <title>Draft sequence of the Neodothiora populina.</title>
        <authorList>
            <person name="Drown D.D."/>
            <person name="Schuette U.S."/>
            <person name="Buechlein A.B."/>
            <person name="Rusch D.R."/>
            <person name="Winton L.W."/>
            <person name="Adams G.A."/>
        </authorList>
    </citation>
    <scope>NUCLEOTIDE SEQUENCE [LARGE SCALE GENOMIC DNA]</scope>
    <source>
        <strain evidence="3 4">CPC 39397</strain>
    </source>
</reference>
<name>A0ABR3P7Q5_9PEZI</name>
<evidence type="ECO:0000256" key="2">
    <source>
        <dbReference type="SAM" id="Phobius"/>
    </source>
</evidence>
<keyword evidence="2" id="KW-1133">Transmembrane helix</keyword>
<comment type="caution">
    <text evidence="3">The sequence shown here is derived from an EMBL/GenBank/DDBJ whole genome shotgun (WGS) entry which is preliminary data.</text>
</comment>
<keyword evidence="4" id="KW-1185">Reference proteome</keyword>
<evidence type="ECO:0000256" key="1">
    <source>
        <dbReference type="SAM" id="MobiDB-lite"/>
    </source>
</evidence>
<dbReference type="Proteomes" id="UP001562354">
    <property type="component" value="Unassembled WGS sequence"/>
</dbReference>
<feature type="compositionally biased region" description="Polar residues" evidence="1">
    <location>
        <begin position="41"/>
        <end position="51"/>
    </location>
</feature>
<proteinExistence type="predicted"/>
<gene>
    <name evidence="3" type="ORF">AAFC00_002542</name>
</gene>
<protein>
    <submittedName>
        <fullName evidence="3">Uncharacterized protein</fullName>
    </submittedName>
</protein>
<dbReference type="GeneID" id="95976244"/>
<evidence type="ECO:0000313" key="4">
    <source>
        <dbReference type="Proteomes" id="UP001562354"/>
    </source>
</evidence>
<keyword evidence="2" id="KW-0472">Membrane</keyword>
<feature type="region of interest" description="Disordered" evidence="1">
    <location>
        <begin position="1"/>
        <end position="51"/>
    </location>
</feature>
<sequence>MTSIPRPSSAHRHGEMNSHVSGLPPYSESPLLEETHDLNDGTENSPQQSNLEASMHGRHGLKSPVMVREEENRPYIEGWPMRPQQLRESIMWKSPFTAIDCIISIAPVYFIVLAVLAAKLHGQSKLDNKLGERVVQMCDLGPTMFPIMFTAVADRSLKAIARFCAERGMKISILELLMASQTVWGTVESQVLLRRFTVVGAHLVILWTLSPLGGQASLRLLHTAQISTNSTSPIKYMPTIAMNIDQTNAGMLTTGDPGSALSVVNSLYSASLLAPPSVKSSTQDTWGNVRIPRLNTVRNITKSANGWIPVLDVTSPNDFTTLAGLPISGLSTKASTLKTSAVEYSYMNLACAPNAYIASPHGEWTRYLGQIWAPTNGSAVFHNRETKQQTSFFLDTNTPFDRDGERIISAYADQNTTSRKNPLLQERRNILFGNEYYAPNYKAGYQVFYRNCSIWSEFVEVKVQCDSKACGAICNSTFCTICQQEPESNATRPFND</sequence>
<dbReference type="RefSeq" id="XP_069198383.1">
    <property type="nucleotide sequence ID" value="XM_069348025.1"/>
</dbReference>
<keyword evidence="2" id="KW-0812">Transmembrane</keyword>
<organism evidence="3 4">
    <name type="scientific">Neodothiora populina</name>
    <dbReference type="NCBI Taxonomy" id="2781224"/>
    <lineage>
        <taxon>Eukaryota</taxon>
        <taxon>Fungi</taxon>
        <taxon>Dikarya</taxon>
        <taxon>Ascomycota</taxon>
        <taxon>Pezizomycotina</taxon>
        <taxon>Dothideomycetes</taxon>
        <taxon>Dothideomycetidae</taxon>
        <taxon>Dothideales</taxon>
        <taxon>Dothioraceae</taxon>
        <taxon>Neodothiora</taxon>
    </lineage>
</organism>
<feature type="transmembrane region" description="Helical" evidence="2">
    <location>
        <begin position="96"/>
        <end position="118"/>
    </location>
</feature>
<accession>A0ABR3P7Q5</accession>
<dbReference type="EMBL" id="JBFMKM010000012">
    <property type="protein sequence ID" value="KAL1302107.1"/>
    <property type="molecule type" value="Genomic_DNA"/>
</dbReference>